<evidence type="ECO:0000256" key="8">
    <source>
        <dbReference type="SAM" id="Phobius"/>
    </source>
</evidence>
<organism evidence="10 11">
    <name type="scientific">Phialemonium thermophilum</name>
    <dbReference type="NCBI Taxonomy" id="223376"/>
    <lineage>
        <taxon>Eukaryota</taxon>
        <taxon>Fungi</taxon>
        <taxon>Dikarya</taxon>
        <taxon>Ascomycota</taxon>
        <taxon>Pezizomycotina</taxon>
        <taxon>Sordariomycetes</taxon>
        <taxon>Sordariomycetidae</taxon>
        <taxon>Cephalothecales</taxon>
        <taxon>Cephalothecaceae</taxon>
        <taxon>Phialemonium</taxon>
    </lineage>
</organism>
<dbReference type="SUPFAM" id="SSF103473">
    <property type="entry name" value="MFS general substrate transporter"/>
    <property type="match status" value="1"/>
</dbReference>
<evidence type="ECO:0000313" key="10">
    <source>
        <dbReference type="EMBL" id="KAL1862789.1"/>
    </source>
</evidence>
<dbReference type="Pfam" id="PF00083">
    <property type="entry name" value="Sugar_tr"/>
    <property type="match status" value="1"/>
</dbReference>
<accession>A0ABR3WIJ6</accession>
<feature type="transmembrane region" description="Helical" evidence="8">
    <location>
        <begin position="351"/>
        <end position="373"/>
    </location>
</feature>
<evidence type="ECO:0000256" key="3">
    <source>
        <dbReference type="ARBA" id="ARBA00022448"/>
    </source>
</evidence>
<dbReference type="PROSITE" id="PS50850">
    <property type="entry name" value="MFS"/>
    <property type="match status" value="1"/>
</dbReference>
<evidence type="ECO:0000256" key="7">
    <source>
        <dbReference type="RuleBase" id="RU003346"/>
    </source>
</evidence>
<gene>
    <name evidence="10" type="ORF">VTK73DRAFT_6648</name>
</gene>
<keyword evidence="3 7" id="KW-0813">Transport</keyword>
<dbReference type="PANTHER" id="PTHR48022">
    <property type="entry name" value="PLASTIDIC GLUCOSE TRANSPORTER 4"/>
    <property type="match status" value="1"/>
</dbReference>
<evidence type="ECO:0000313" key="11">
    <source>
        <dbReference type="Proteomes" id="UP001586593"/>
    </source>
</evidence>
<dbReference type="Proteomes" id="UP001586593">
    <property type="component" value="Unassembled WGS sequence"/>
</dbReference>
<comment type="similarity">
    <text evidence="2 7">Belongs to the major facilitator superfamily. Sugar transporter (TC 2.A.1.1) family.</text>
</comment>
<dbReference type="PANTHER" id="PTHR48022:SF71">
    <property type="entry name" value="ALPHA-GLUCOSIDE TRANSPORTER, PUTATIVE (AFU_ORTHOLOGUE AFUA_4G02650)-RELATED"/>
    <property type="match status" value="1"/>
</dbReference>
<feature type="transmembrane region" description="Helical" evidence="8">
    <location>
        <begin position="235"/>
        <end position="256"/>
    </location>
</feature>
<dbReference type="InterPro" id="IPR005828">
    <property type="entry name" value="MFS_sugar_transport-like"/>
</dbReference>
<feature type="domain" description="Major facilitator superfamily (MFS) profile" evidence="9">
    <location>
        <begin position="61"/>
        <end position="505"/>
    </location>
</feature>
<dbReference type="InterPro" id="IPR020846">
    <property type="entry name" value="MFS_dom"/>
</dbReference>
<feature type="transmembrane region" description="Helical" evidence="8">
    <location>
        <begin position="449"/>
        <end position="471"/>
    </location>
</feature>
<feature type="transmembrane region" description="Helical" evidence="8">
    <location>
        <begin position="410"/>
        <end position="437"/>
    </location>
</feature>
<comment type="subcellular location">
    <subcellularLocation>
        <location evidence="1">Membrane</location>
        <topology evidence="1">Multi-pass membrane protein</topology>
    </subcellularLocation>
</comment>
<dbReference type="InterPro" id="IPR036259">
    <property type="entry name" value="MFS_trans_sf"/>
</dbReference>
<proteinExistence type="inferred from homology"/>
<dbReference type="Gene3D" id="1.20.1250.20">
    <property type="entry name" value="MFS general substrate transporter like domains"/>
    <property type="match status" value="1"/>
</dbReference>
<evidence type="ECO:0000256" key="6">
    <source>
        <dbReference type="ARBA" id="ARBA00023136"/>
    </source>
</evidence>
<dbReference type="InterPro" id="IPR050360">
    <property type="entry name" value="MFS_Sugar_Transporters"/>
</dbReference>
<evidence type="ECO:0000259" key="9">
    <source>
        <dbReference type="PROSITE" id="PS50850"/>
    </source>
</evidence>
<keyword evidence="4 8" id="KW-0812">Transmembrane</keyword>
<keyword evidence="11" id="KW-1185">Reference proteome</keyword>
<reference evidence="10 11" key="1">
    <citation type="journal article" date="2024" name="Commun. Biol.">
        <title>Comparative genomic analysis of thermophilic fungi reveals convergent evolutionary adaptations and gene losses.</title>
        <authorList>
            <person name="Steindorff A.S."/>
            <person name="Aguilar-Pontes M.V."/>
            <person name="Robinson A.J."/>
            <person name="Andreopoulos B."/>
            <person name="LaButti K."/>
            <person name="Kuo A."/>
            <person name="Mondo S."/>
            <person name="Riley R."/>
            <person name="Otillar R."/>
            <person name="Haridas S."/>
            <person name="Lipzen A."/>
            <person name="Grimwood J."/>
            <person name="Schmutz J."/>
            <person name="Clum A."/>
            <person name="Reid I.D."/>
            <person name="Moisan M.C."/>
            <person name="Butler G."/>
            <person name="Nguyen T.T.M."/>
            <person name="Dewar K."/>
            <person name="Conant G."/>
            <person name="Drula E."/>
            <person name="Henrissat B."/>
            <person name="Hansel C."/>
            <person name="Singer S."/>
            <person name="Hutchinson M.I."/>
            <person name="de Vries R.P."/>
            <person name="Natvig D.O."/>
            <person name="Powell A.J."/>
            <person name="Tsang A."/>
            <person name="Grigoriev I.V."/>
        </authorList>
    </citation>
    <scope>NUCLEOTIDE SEQUENCE [LARGE SCALE GENOMIC DNA]</scope>
    <source>
        <strain evidence="10 11">ATCC 24622</strain>
    </source>
</reference>
<keyword evidence="5 8" id="KW-1133">Transmembrane helix</keyword>
<evidence type="ECO:0000256" key="5">
    <source>
        <dbReference type="ARBA" id="ARBA00022989"/>
    </source>
</evidence>
<keyword evidence="6 8" id="KW-0472">Membrane</keyword>
<evidence type="ECO:0000256" key="4">
    <source>
        <dbReference type="ARBA" id="ARBA00022692"/>
    </source>
</evidence>
<name>A0ABR3WIJ6_9PEZI</name>
<sequence length="541" mass="59263">MTPPPVAATDAKTMAEAKSVSESVGVDSLREEATKSLQYTEVEHALTFWAAIRKHYPAVLWSLFINLATVLKGMDGGIVGSLIGLDPFKRQYGYLYKDDTYVVAAHWLSAFNYANKLGAVAGAFAAGFAYDRLGPRPLMALCSLCSIAFIFVQFFSATPAQLFAGELLNGCIIAFYPICASSFVGEVCPLALRGFAASMTNLAFVIGQFIASGVLKGTNGIDSKYAYKIPIATQWALPAVMLALIVFCPDPPFWLCKKRRYADAERSIVRLAAAGVDPSLKLAHIRETLRLEEAFKLDNKTQLLDCFRGPNLRRLTISVMAYCMQAFTGNLLFIDYAVLFFELAGLDSSNAFSMNLGLTAIGFTGTCLSWWLLQYVGRRTAYLWGCAALAVVCFVIGAVDLAPRATTGPAWAQCTLILVCNLVYDVTIGPYCFVLLAEVSSARLRGMTVALATVMCNVVSIVFSVAIPYAINEDQGNWRGKLGFLFAGLSGLCYLYCFFCMPETKDRTFEELDIMFERRVSSRKFKAYEINGAIAANEELH</sequence>
<feature type="transmembrane region" description="Helical" evidence="8">
    <location>
        <begin position="483"/>
        <end position="501"/>
    </location>
</feature>
<feature type="transmembrane region" description="Helical" evidence="8">
    <location>
        <begin position="167"/>
        <end position="188"/>
    </location>
</feature>
<evidence type="ECO:0000256" key="2">
    <source>
        <dbReference type="ARBA" id="ARBA00010992"/>
    </source>
</evidence>
<feature type="transmembrane region" description="Helical" evidence="8">
    <location>
        <begin position="138"/>
        <end position="155"/>
    </location>
</feature>
<dbReference type="NCBIfam" id="TIGR00879">
    <property type="entry name" value="SP"/>
    <property type="match status" value="1"/>
</dbReference>
<feature type="transmembrane region" description="Helical" evidence="8">
    <location>
        <begin position="317"/>
        <end position="339"/>
    </location>
</feature>
<dbReference type="InterPro" id="IPR003663">
    <property type="entry name" value="Sugar/inositol_transpt"/>
</dbReference>
<feature type="transmembrane region" description="Helical" evidence="8">
    <location>
        <begin position="195"/>
        <end position="215"/>
    </location>
</feature>
<comment type="caution">
    <text evidence="10">The sequence shown here is derived from an EMBL/GenBank/DDBJ whole genome shotgun (WGS) entry which is preliminary data.</text>
</comment>
<evidence type="ECO:0000256" key="1">
    <source>
        <dbReference type="ARBA" id="ARBA00004141"/>
    </source>
</evidence>
<dbReference type="EMBL" id="JAZHXJ010000380">
    <property type="protein sequence ID" value="KAL1862789.1"/>
    <property type="molecule type" value="Genomic_DNA"/>
</dbReference>
<feature type="transmembrane region" description="Helical" evidence="8">
    <location>
        <begin position="380"/>
        <end position="398"/>
    </location>
</feature>
<protein>
    <recommendedName>
        <fullName evidence="9">Major facilitator superfamily (MFS) profile domain-containing protein</fullName>
    </recommendedName>
</protein>